<dbReference type="PROSITE" id="PS50110">
    <property type="entry name" value="RESPONSE_REGULATORY"/>
    <property type="match status" value="1"/>
</dbReference>
<accession>A0A0R2MVU9</accession>
<reference evidence="8 9" key="1">
    <citation type="journal article" date="2015" name="Genome Announc.">
        <title>Expanding the biotechnology potential of lactobacilli through comparative genomics of 213 strains and associated genera.</title>
        <authorList>
            <person name="Sun Z."/>
            <person name="Harris H.M."/>
            <person name="McCann A."/>
            <person name="Guo C."/>
            <person name="Argimon S."/>
            <person name="Zhang W."/>
            <person name="Yang X."/>
            <person name="Jeffery I.B."/>
            <person name="Cooney J.C."/>
            <person name="Kagawa T.F."/>
            <person name="Liu W."/>
            <person name="Song Y."/>
            <person name="Salvetti E."/>
            <person name="Wrobel A."/>
            <person name="Rasinkangas P."/>
            <person name="Parkhill J."/>
            <person name="Rea M.C."/>
            <person name="O'Sullivan O."/>
            <person name="Ritari J."/>
            <person name="Douillard F.P."/>
            <person name="Paul Ross R."/>
            <person name="Yang R."/>
            <person name="Briner A.E."/>
            <person name="Felis G.E."/>
            <person name="de Vos W.M."/>
            <person name="Barrangou R."/>
            <person name="Klaenhammer T.R."/>
            <person name="Caufield P.W."/>
            <person name="Cui Y."/>
            <person name="Zhang H."/>
            <person name="O'Toole P.W."/>
        </authorList>
    </citation>
    <scope>NUCLEOTIDE SEQUENCE [LARGE SCALE GENOMIC DNA]</scope>
    <source>
        <strain evidence="8 9">DSM 24301</strain>
    </source>
</reference>
<evidence type="ECO:0000256" key="1">
    <source>
        <dbReference type="ARBA" id="ARBA00022553"/>
    </source>
</evidence>
<dbReference type="SMART" id="SM00421">
    <property type="entry name" value="HTH_LUXR"/>
    <property type="match status" value="1"/>
</dbReference>
<keyword evidence="2" id="KW-0805">Transcription regulation</keyword>
<evidence type="ECO:0000259" key="7">
    <source>
        <dbReference type="PROSITE" id="PS50110"/>
    </source>
</evidence>
<evidence type="ECO:0000259" key="6">
    <source>
        <dbReference type="PROSITE" id="PS50043"/>
    </source>
</evidence>
<dbReference type="Pfam" id="PF00196">
    <property type="entry name" value="GerE"/>
    <property type="match status" value="1"/>
</dbReference>
<evidence type="ECO:0000256" key="3">
    <source>
        <dbReference type="ARBA" id="ARBA00023125"/>
    </source>
</evidence>
<dbReference type="GO" id="GO:0000160">
    <property type="term" value="P:phosphorelay signal transduction system"/>
    <property type="evidence" value="ECO:0007669"/>
    <property type="project" value="InterPro"/>
</dbReference>
<dbReference type="SUPFAM" id="SSF46894">
    <property type="entry name" value="C-terminal effector domain of the bipartite response regulators"/>
    <property type="match status" value="1"/>
</dbReference>
<keyword evidence="1 5" id="KW-0597">Phosphoprotein</keyword>
<dbReference type="PROSITE" id="PS00622">
    <property type="entry name" value="HTH_LUXR_1"/>
    <property type="match status" value="1"/>
</dbReference>
<dbReference type="AlphaFoldDB" id="A0A0R2MVU9"/>
<dbReference type="InterPro" id="IPR011006">
    <property type="entry name" value="CheY-like_superfamily"/>
</dbReference>
<dbReference type="PANTHER" id="PTHR43214">
    <property type="entry name" value="TWO-COMPONENT RESPONSE REGULATOR"/>
    <property type="match status" value="1"/>
</dbReference>
<keyword evidence="4" id="KW-0804">Transcription</keyword>
<dbReference type="PRINTS" id="PR00038">
    <property type="entry name" value="HTHLUXR"/>
</dbReference>
<evidence type="ECO:0000313" key="9">
    <source>
        <dbReference type="Proteomes" id="UP000050969"/>
    </source>
</evidence>
<dbReference type="InterPro" id="IPR000792">
    <property type="entry name" value="Tscrpt_reg_LuxR_C"/>
</dbReference>
<dbReference type="OrthoDB" id="9780153at2"/>
<feature type="domain" description="HTH luxR-type" evidence="6">
    <location>
        <begin position="134"/>
        <end position="199"/>
    </location>
</feature>
<organism evidence="8 9">
    <name type="scientific">Lacticaseibacillus saniviri JCM 17471 = DSM 24301</name>
    <dbReference type="NCBI Taxonomy" id="1293598"/>
    <lineage>
        <taxon>Bacteria</taxon>
        <taxon>Bacillati</taxon>
        <taxon>Bacillota</taxon>
        <taxon>Bacilli</taxon>
        <taxon>Lactobacillales</taxon>
        <taxon>Lactobacillaceae</taxon>
        <taxon>Lacticaseibacillus</taxon>
    </lineage>
</organism>
<dbReference type="STRING" id="1293598.IV56_GL000130"/>
<dbReference type="InterPro" id="IPR039420">
    <property type="entry name" value="WalR-like"/>
</dbReference>
<comment type="caution">
    <text evidence="8">The sequence shown here is derived from an EMBL/GenBank/DDBJ whole genome shotgun (WGS) entry which is preliminary data.</text>
</comment>
<gene>
    <name evidence="8" type="ORF">IV56_GL000130</name>
</gene>
<dbReference type="InterPro" id="IPR016032">
    <property type="entry name" value="Sig_transdc_resp-reg_C-effctor"/>
</dbReference>
<dbReference type="Pfam" id="PF00072">
    <property type="entry name" value="Response_reg"/>
    <property type="match status" value="1"/>
</dbReference>
<evidence type="ECO:0000256" key="2">
    <source>
        <dbReference type="ARBA" id="ARBA00023015"/>
    </source>
</evidence>
<dbReference type="GO" id="GO:0006355">
    <property type="term" value="P:regulation of DNA-templated transcription"/>
    <property type="evidence" value="ECO:0007669"/>
    <property type="project" value="InterPro"/>
</dbReference>
<proteinExistence type="predicted"/>
<dbReference type="EMBL" id="JQCE01000010">
    <property type="protein sequence ID" value="KRO17649.1"/>
    <property type="molecule type" value="Genomic_DNA"/>
</dbReference>
<protein>
    <submittedName>
        <fullName evidence="8">Two-component response regulator</fullName>
    </submittedName>
</protein>
<evidence type="ECO:0000256" key="4">
    <source>
        <dbReference type="ARBA" id="ARBA00023163"/>
    </source>
</evidence>
<dbReference type="Gene3D" id="3.40.50.2300">
    <property type="match status" value="1"/>
</dbReference>
<dbReference type="SMART" id="SM00448">
    <property type="entry name" value="REC"/>
    <property type="match status" value="1"/>
</dbReference>
<dbReference type="SUPFAM" id="SSF52172">
    <property type="entry name" value="CheY-like"/>
    <property type="match status" value="1"/>
</dbReference>
<dbReference type="PATRIC" id="fig|1293598.4.peg.130"/>
<dbReference type="RefSeq" id="WP_054777522.1">
    <property type="nucleotide sequence ID" value="NZ_BBBX01000015.1"/>
</dbReference>
<feature type="modified residue" description="4-aspartylphosphate" evidence="5">
    <location>
        <position position="54"/>
    </location>
</feature>
<dbReference type="InterPro" id="IPR001789">
    <property type="entry name" value="Sig_transdc_resp-reg_receiver"/>
</dbReference>
<evidence type="ECO:0000256" key="5">
    <source>
        <dbReference type="PROSITE-ProRule" id="PRU00169"/>
    </source>
</evidence>
<dbReference type="PANTHER" id="PTHR43214:SF42">
    <property type="entry name" value="TRANSCRIPTIONAL REGULATORY PROTEIN DESR"/>
    <property type="match status" value="1"/>
</dbReference>
<feature type="domain" description="Response regulatory" evidence="7">
    <location>
        <begin position="3"/>
        <end position="119"/>
    </location>
</feature>
<keyword evidence="9" id="KW-1185">Reference proteome</keyword>
<name>A0A0R2MVU9_9LACO</name>
<dbReference type="GO" id="GO:0003677">
    <property type="term" value="F:DNA binding"/>
    <property type="evidence" value="ECO:0007669"/>
    <property type="project" value="UniProtKB-KW"/>
</dbReference>
<keyword evidence="3" id="KW-0238">DNA-binding</keyword>
<dbReference type="Proteomes" id="UP000050969">
    <property type="component" value="Unassembled WGS sequence"/>
</dbReference>
<evidence type="ECO:0000313" key="8">
    <source>
        <dbReference type="EMBL" id="KRO17649.1"/>
    </source>
</evidence>
<dbReference type="PROSITE" id="PS50043">
    <property type="entry name" value="HTH_LUXR_2"/>
    <property type="match status" value="1"/>
</dbReference>
<dbReference type="CDD" id="cd06170">
    <property type="entry name" value="LuxR_C_like"/>
    <property type="match status" value="1"/>
</dbReference>
<sequence length="203" mass="21968">MTTIYLAEDQGMLNTALATLLDLEIDLSVVGTATNGGTALEDIRRLNPDVAILDIEMPQMTGLEVASRLVQVDVSTKVIILTTFARKSYFQQAVAATVNGYLLKDGPSDALVQAIHSVMAGDTVYAPELVRSVLSGSENPLTPREQEIMIYLRQGLNTKRIAQTVFLSEGTVRNYISAILSKTGSHSRIEAINTAEANGWLDV</sequence>